<feature type="coiled-coil region" evidence="2">
    <location>
        <begin position="58"/>
        <end position="85"/>
    </location>
</feature>
<dbReference type="PANTHER" id="PTHR10559:SF18">
    <property type="entry name" value="TRANSCOBALAMIN II"/>
    <property type="match status" value="1"/>
</dbReference>
<keyword evidence="3" id="KW-0732">Signal</keyword>
<dbReference type="Proteomes" id="UP001338137">
    <property type="component" value="Unassembled WGS sequence"/>
</dbReference>
<dbReference type="InterPro" id="IPR001330">
    <property type="entry name" value="Prenyltrans"/>
</dbReference>
<reference evidence="5 6" key="1">
    <citation type="submission" date="2023-03" db="EMBL/GenBank/DDBJ databases">
        <title>Bacillus Genome Sequencing.</title>
        <authorList>
            <person name="Dunlap C."/>
        </authorList>
    </citation>
    <scope>NUCLEOTIDE SEQUENCE [LARGE SCALE GENOMIC DNA]</scope>
    <source>
        <strain evidence="5 6">BD-533</strain>
    </source>
</reference>
<dbReference type="Pfam" id="PF00432">
    <property type="entry name" value="Prenyltrans"/>
    <property type="match status" value="3"/>
</dbReference>
<proteinExistence type="predicted"/>
<dbReference type="EMBL" id="JARLKY010000011">
    <property type="protein sequence ID" value="MEC0226541.1"/>
    <property type="molecule type" value="Genomic_DNA"/>
</dbReference>
<name>A0ABU6FXB4_9BACL</name>
<organism evidence="5 6">
    <name type="scientific">Paenibacillus alba</name>
    <dbReference type="NCBI Taxonomy" id="1197127"/>
    <lineage>
        <taxon>Bacteria</taxon>
        <taxon>Bacillati</taxon>
        <taxon>Bacillota</taxon>
        <taxon>Bacilli</taxon>
        <taxon>Bacillales</taxon>
        <taxon>Paenibacillaceae</taxon>
        <taxon>Paenibacillus</taxon>
    </lineage>
</organism>
<evidence type="ECO:0000256" key="3">
    <source>
        <dbReference type="SAM" id="SignalP"/>
    </source>
</evidence>
<dbReference type="InterPro" id="IPR001119">
    <property type="entry name" value="SLH_dom"/>
</dbReference>
<dbReference type="PANTHER" id="PTHR10559">
    <property type="entry name" value="TRANSCOBALAMIN-1/GASTRIC INTRINSIC FACTOR"/>
    <property type="match status" value="1"/>
</dbReference>
<sequence length="2311" mass="249793">MLSKLHRRATSSLLSLVMVLSVLFTAIAPANQVFAANQGPVTVALHIEGPQGLIYEGVAEGSNALEALQSKLKQAQIQLDIGNSSFGPYVTGINGIQAGLYNAYDGWNFAVKRQGQWTIPAVGMDQFNLERNDQVSVYYGNSNTQLVQSISIQPNDVKANQPFSVTVTKSTYDWTSNNFVNSPADGVQVTVGGTAAVTNPSGVAVFDKGVSAGNYSLEVSDYRINAPPGIVRAAQPLTVNTTSAIPVGNVTISVEKFTLGQGYSKEPVKVPFYEGENGAAVLTRVLGEDNIQHTGSIEDRFYLSKVKDTSSQVKVPNYIKEQMDADGVQLGTKNNEQWLGEFDYTSMSGWMYAVNNAFPNVGLSEYIPHDGDVLRTQFTVYGFGASLGGDEWSPGFIQTANKDALTARIAEINSDPNKATILSNAVVKSLYDQAYSLLTNMESKQNDIDSVLASLQGNEKPTIKVTGLTDKQEVSQANISFTVEATDNTQAVLTPIVKLNGTVISKTGGAYNVVLNTGVNTIAITAKGAFGNTSEQNFTITLKVSTENNTKEQLNKNLAYILKTVDKPKFGTGGGEWSVLSLARANYSVPDGYYQSYYDNVVNTVKEKMIANAGVLDKGKGTEHSRVILGLTSIGKDPKDVGGYDLLQALSDYDYVIKQGMNGPIFALLAFDSKNYIIPTAAEGKVQTTRDKLIEYLINGESNKGKDDQGGWGLSPGGKPDVDLTGMTMQALAPYAQSKENVKAAIDRAVSWLSKSQNSEGSYTSFGSTSSESLSQVVTALSAVGLDSRTDTRFIKNGNSALDALMSFAVADGGFKHVKTGKVDGMATDQGTYALVAYDRFLSMSNRLYDMTDVDAEKPKLIINGLTNNQEVSQPNLSFSVSVTDNSTEVISPVVKLNGTVISKVDGKYSIVLIAGANTITVSATDSLGHTDQQSFTITYKASTVSKPKELLNKNLAYMVKTIDKPAFGTGGGEWSVLSLARANYSVPEGYYRFYYNNVEKEVKRLMTVNSGVLDASKGTEHSRAILGLASIGKNPREVGGYDLTQALADYDYVIKQGINGPIFALIAFDTKNFDIPVVSVGKNKVTKDKLINQILEKEVNRGTDNAGGWTLIPRNPADVDITSMALQALAPYYHTRQDVKSAGDRAIAWLAKTQGSDGGFGESSESIAQVITALTALGIDPSTDERFTKKGISVLDALMSFAATDGGFKHIKTGKVDGMATDQGTYALVAYDRFVNGSNRLYDMTDVIEEVTPPVKIEYPVPTGDKPRIEIPSDNQDYFIPIANGDASKEISIHIPSTINSKIQLNLPSGSNLPQIEAVKGNVSMVIPKGAQISSGDGSALDLITSNDTTDSALRDKLNTIIPTGKKLDSVNQAITIGGNARVEFTQFITLTFTGMKDKEAAFIQNGSLNSIQKFGNDEAGKASGKNEYAYDSGNNLIVKTKHFTDFIAFSTSTVVVTPGGPGGTNPPITPQVTLSVDKLTINKGYVISESNVELKAGDSVWSVFQRELNSRGISYRSKWFDKYNSIYVESIAGDGEFDHGSGSGWMYSVNGTYPGFGASSYVLKQGDRIQWRYTTNLGVDLGVALPNTPLPGASGGIIPNDKKQVIEIPANLDKDYTLNITKEMKDKDQILVNIPNVKPKVILNLEAVQDNMPQITATKGDITVSIDKGTALKSGDRNVEFLTSISTDDTNLINLVQSSLNDGSTNPIKLNQAFAMGNADQSVIFDKPLTFIIKGAKNQHAGFIEGNTFTPIEIYESDVKGSEATKGNEKITYAFIKDNDLIIKTNHFTKYVSYSASQLETEKPFDLKNLYADTQSISNWAMEAINEASQKAFIDGSNGKFNPQATITRAEFTKILVGVLGIDVKTDPTINFKDVSLNDWFYPYVNAAYKAGFITGFTNDQFNPDEKLTREQIAVIIVKALGIQAAGQTSALADMDQVSDWAKADVQTVIARQLMSGWDNRFQPSDEVTREMATVVAMRAYHDKKDHPKETNQPDLLKKALVEKQINQTAAFMQQTVTDPVVASIGGDWTVFGLARSGVPVPDAYYAKYYANVEKILKEKSGKLHAVKYTEYDRVILGLTSIGRDIDQVAGYNLREWLADYDTLIKQGINGPIFALIALDSKSFDIPTVASVKTQTTRELLIDFILKREITGGGWALGDKATEADPDITAMAIQGLTPYYQTNKNVQVAVDRAVGWLSKAQKADGGYASWESTNSESIAQVVVALAGLGINPHTDARFIKNGSSALDALLSFAALDGGFYHIKSGGIDNGGAKPGEVDLMATDQSMYALVAYDRLLKGQTRLYDMTDIK</sequence>
<gene>
    <name evidence="5" type="ORF">P4I72_05370</name>
</gene>
<dbReference type="CDD" id="cd00688">
    <property type="entry name" value="ISOPREN_C2_like"/>
    <property type="match status" value="3"/>
</dbReference>
<dbReference type="Pfam" id="PF00395">
    <property type="entry name" value="SLH"/>
    <property type="match status" value="3"/>
</dbReference>
<evidence type="ECO:0000256" key="1">
    <source>
        <dbReference type="ARBA" id="ARBA00022737"/>
    </source>
</evidence>
<feature type="domain" description="SLH" evidence="4">
    <location>
        <begin position="1810"/>
        <end position="1869"/>
    </location>
</feature>
<dbReference type="Gene3D" id="1.50.10.20">
    <property type="match status" value="3"/>
</dbReference>
<accession>A0ABU6FXB4</accession>
<feature type="chain" id="PRO_5045057805" evidence="3">
    <location>
        <begin position="36"/>
        <end position="2311"/>
    </location>
</feature>
<comment type="caution">
    <text evidence="5">The sequence shown here is derived from an EMBL/GenBank/DDBJ whole genome shotgun (WGS) entry which is preliminary data.</text>
</comment>
<evidence type="ECO:0000256" key="2">
    <source>
        <dbReference type="SAM" id="Coils"/>
    </source>
</evidence>
<feature type="domain" description="SLH" evidence="4">
    <location>
        <begin position="1934"/>
        <end position="1993"/>
    </location>
</feature>
<dbReference type="InterPro" id="IPR051588">
    <property type="entry name" value="Cobalamin_Transport"/>
</dbReference>
<dbReference type="SUPFAM" id="SSF48239">
    <property type="entry name" value="Terpenoid cyclases/Protein prenyltransferases"/>
    <property type="match status" value="3"/>
</dbReference>
<dbReference type="InterPro" id="IPR013783">
    <property type="entry name" value="Ig-like_fold"/>
</dbReference>
<evidence type="ECO:0000313" key="5">
    <source>
        <dbReference type="EMBL" id="MEC0226541.1"/>
    </source>
</evidence>
<dbReference type="PROSITE" id="PS51272">
    <property type="entry name" value="SLH"/>
    <property type="match status" value="3"/>
</dbReference>
<evidence type="ECO:0000313" key="6">
    <source>
        <dbReference type="Proteomes" id="UP001338137"/>
    </source>
</evidence>
<feature type="domain" description="SLH" evidence="4">
    <location>
        <begin position="1870"/>
        <end position="1933"/>
    </location>
</feature>
<dbReference type="RefSeq" id="WP_326070956.1">
    <property type="nucleotide sequence ID" value="NZ_JARLKY010000011.1"/>
</dbReference>
<protein>
    <submittedName>
        <fullName evidence="5">S-layer homology domain-containing protein</fullName>
    </submittedName>
</protein>
<dbReference type="Gene3D" id="2.60.40.10">
    <property type="entry name" value="Immunoglobulins"/>
    <property type="match status" value="1"/>
</dbReference>
<feature type="signal peptide" evidence="3">
    <location>
        <begin position="1"/>
        <end position="35"/>
    </location>
</feature>
<dbReference type="InterPro" id="IPR027954">
    <property type="entry name" value="Transcobalamin-like_C"/>
</dbReference>
<dbReference type="Gene3D" id="2.170.130.30">
    <property type="match status" value="2"/>
</dbReference>
<evidence type="ECO:0000259" key="4">
    <source>
        <dbReference type="PROSITE" id="PS51272"/>
    </source>
</evidence>
<dbReference type="Pfam" id="PF14478">
    <property type="entry name" value="DUF4430"/>
    <property type="match status" value="1"/>
</dbReference>
<keyword evidence="2" id="KW-0175">Coiled coil</keyword>
<keyword evidence="1" id="KW-0677">Repeat</keyword>
<keyword evidence="6" id="KW-1185">Reference proteome</keyword>
<dbReference type="InterPro" id="IPR008930">
    <property type="entry name" value="Terpenoid_cyclase/PrenylTrfase"/>
</dbReference>